<keyword evidence="2" id="KW-1185">Reference proteome</keyword>
<reference evidence="1 2" key="1">
    <citation type="journal article" date="2023" name="Genes (Basel)">
        <title>Chromosome-Level Genome Assembly and Circadian Gene Repertoire of the Patagonia Blennie Eleginops maclovinus-The Closest Ancestral Proxy of Antarctic Cryonotothenioids.</title>
        <authorList>
            <person name="Cheng C.C."/>
            <person name="Rivera-Colon A.G."/>
            <person name="Minhas B.F."/>
            <person name="Wilson L."/>
            <person name="Rayamajhi N."/>
            <person name="Vargas-Chacoff L."/>
            <person name="Catchen J.M."/>
        </authorList>
    </citation>
    <scope>NUCLEOTIDE SEQUENCE [LARGE SCALE GENOMIC DNA]</scope>
    <source>
        <strain evidence="1">JMC-PN-2008</strain>
    </source>
</reference>
<sequence>MLTSLEMIDSPRLAREEWRGEQSRSIPGVVASCRPAMAPAQCHFTSDGAPGPLPPSLLFPPSHPSLVSSKLPQSAQALIGLGQVSAIHFNHGPSTCQIIPSLSVCDRDVAEVCAST</sequence>
<proteinExistence type="predicted"/>
<reference evidence="1 2" key="2">
    <citation type="journal article" date="2023" name="Mol. Biol. Evol.">
        <title>Genomics of Secondarily Temperate Adaptation in the Only Non-Antarctic Icefish.</title>
        <authorList>
            <person name="Rivera-Colon A.G."/>
            <person name="Rayamajhi N."/>
            <person name="Minhas B.F."/>
            <person name="Madrigal G."/>
            <person name="Bilyk K.T."/>
            <person name="Yoon V."/>
            <person name="Hune M."/>
            <person name="Gregory S."/>
            <person name="Cheng C.H.C."/>
            <person name="Catchen J.M."/>
        </authorList>
    </citation>
    <scope>NUCLEOTIDE SEQUENCE [LARGE SCALE GENOMIC DNA]</scope>
    <source>
        <strain evidence="1">JMC-PN-2008</strain>
    </source>
</reference>
<dbReference type="AlphaFoldDB" id="A0AAN8AEY5"/>
<evidence type="ECO:0000313" key="1">
    <source>
        <dbReference type="EMBL" id="KAK5857458.1"/>
    </source>
</evidence>
<dbReference type="EMBL" id="JAUZQC010000016">
    <property type="protein sequence ID" value="KAK5857458.1"/>
    <property type="molecule type" value="Genomic_DNA"/>
</dbReference>
<accession>A0AAN8AEY5</accession>
<protein>
    <submittedName>
        <fullName evidence="1">Uncharacterized protein</fullName>
    </submittedName>
</protein>
<gene>
    <name evidence="1" type="ORF">PBY51_010705</name>
</gene>
<dbReference type="Proteomes" id="UP001346869">
    <property type="component" value="Unassembled WGS sequence"/>
</dbReference>
<organism evidence="1 2">
    <name type="scientific">Eleginops maclovinus</name>
    <name type="common">Patagonian blennie</name>
    <name type="synonym">Eleginus maclovinus</name>
    <dbReference type="NCBI Taxonomy" id="56733"/>
    <lineage>
        <taxon>Eukaryota</taxon>
        <taxon>Metazoa</taxon>
        <taxon>Chordata</taxon>
        <taxon>Craniata</taxon>
        <taxon>Vertebrata</taxon>
        <taxon>Euteleostomi</taxon>
        <taxon>Actinopterygii</taxon>
        <taxon>Neopterygii</taxon>
        <taxon>Teleostei</taxon>
        <taxon>Neoteleostei</taxon>
        <taxon>Acanthomorphata</taxon>
        <taxon>Eupercaria</taxon>
        <taxon>Perciformes</taxon>
        <taxon>Notothenioidei</taxon>
        <taxon>Eleginopidae</taxon>
        <taxon>Eleginops</taxon>
    </lineage>
</organism>
<name>A0AAN8AEY5_ELEMC</name>
<evidence type="ECO:0000313" key="2">
    <source>
        <dbReference type="Proteomes" id="UP001346869"/>
    </source>
</evidence>
<comment type="caution">
    <text evidence="1">The sequence shown here is derived from an EMBL/GenBank/DDBJ whole genome shotgun (WGS) entry which is preliminary data.</text>
</comment>